<dbReference type="SUPFAM" id="SSF49503">
    <property type="entry name" value="Cupredoxins"/>
    <property type="match status" value="2"/>
</dbReference>
<evidence type="ECO:0000256" key="1">
    <source>
        <dbReference type="ARBA" id="ARBA00022723"/>
    </source>
</evidence>
<dbReference type="PANTHER" id="PTHR11709">
    <property type="entry name" value="MULTI-COPPER OXIDASE"/>
    <property type="match status" value="1"/>
</dbReference>
<keyword evidence="7" id="KW-1185">Reference proteome</keyword>
<dbReference type="InterPro" id="IPR045087">
    <property type="entry name" value="Cu-oxidase_fam"/>
</dbReference>
<keyword evidence="3" id="KW-0186">Copper</keyword>
<dbReference type="Pfam" id="PF07731">
    <property type="entry name" value="Cu-oxidase_2"/>
    <property type="match status" value="1"/>
</dbReference>
<dbReference type="InterPro" id="IPR008972">
    <property type="entry name" value="Cupredoxin"/>
</dbReference>
<dbReference type="EMBL" id="JARLKY010000018">
    <property type="protein sequence ID" value="MEC0227148.1"/>
    <property type="molecule type" value="Genomic_DNA"/>
</dbReference>
<dbReference type="Proteomes" id="UP001338137">
    <property type="component" value="Unassembled WGS sequence"/>
</dbReference>
<feature type="domain" description="Plastocyanin-like" evidence="4">
    <location>
        <begin position="177"/>
        <end position="279"/>
    </location>
</feature>
<comment type="caution">
    <text evidence="6">The sequence shown here is derived from an EMBL/GenBank/DDBJ whole genome shotgun (WGS) entry which is preliminary data.</text>
</comment>
<proteinExistence type="predicted"/>
<evidence type="ECO:0000313" key="7">
    <source>
        <dbReference type="Proteomes" id="UP001338137"/>
    </source>
</evidence>
<dbReference type="Gene3D" id="2.60.40.420">
    <property type="entry name" value="Cupredoxins - blue copper proteins"/>
    <property type="match status" value="2"/>
</dbReference>
<reference evidence="6 7" key="1">
    <citation type="submission" date="2023-03" db="EMBL/GenBank/DDBJ databases">
        <title>Bacillus Genome Sequencing.</title>
        <authorList>
            <person name="Dunlap C."/>
        </authorList>
    </citation>
    <scope>NUCLEOTIDE SEQUENCE [LARGE SCALE GENOMIC DNA]</scope>
    <source>
        <strain evidence="6 7">BD-533</strain>
    </source>
</reference>
<dbReference type="Pfam" id="PF07732">
    <property type="entry name" value="Cu-oxidase_3"/>
    <property type="match status" value="1"/>
</dbReference>
<protein>
    <submittedName>
        <fullName evidence="6">Multicopper oxidase domain-containing protein</fullName>
    </submittedName>
</protein>
<organism evidence="6 7">
    <name type="scientific">Paenibacillus alba</name>
    <dbReference type="NCBI Taxonomy" id="1197127"/>
    <lineage>
        <taxon>Bacteria</taxon>
        <taxon>Bacillati</taxon>
        <taxon>Bacillota</taxon>
        <taxon>Bacilli</taxon>
        <taxon>Bacillales</taxon>
        <taxon>Paenibacillaceae</taxon>
        <taxon>Paenibacillus</taxon>
    </lineage>
</organism>
<dbReference type="CDD" id="cd04202">
    <property type="entry name" value="CuRO_D2_2dMcoN_like"/>
    <property type="match status" value="1"/>
</dbReference>
<sequence>MVVSPDIKDLPYVLHRGVKCFELVAEPVVRELLPGVFMKGWGYNGSIPGPTIRVLPGDWVTIRVRNQLPEATSVHWHGLDVPNRMDGVPAVEPSPYIGQGQFYDYHFQIVNPPGTHMYHTHVDTVYQELMGLGGGFIIEDPYECTVQKDYFIMLQEFYLTGMVKGEVQKGHFELETMTDSFNFFTMNGRCFPHVSPLPVQYGEEMRVRFANIGMNAHPIHLHGHQCWISAIDGNEIPAYNRQLRNTVLVPSGVTLDIEFTALNPGIWPLHCHMPHHTSNNRTRATGGMFTTIRYV</sequence>
<dbReference type="PANTHER" id="PTHR11709:SF394">
    <property type="entry name" value="FI03373P-RELATED"/>
    <property type="match status" value="1"/>
</dbReference>
<dbReference type="InterPro" id="IPR011707">
    <property type="entry name" value="Cu-oxidase-like_N"/>
</dbReference>
<gene>
    <name evidence="6" type="ORF">P4I72_08435</name>
</gene>
<name>A0ABU6FZ21_9BACL</name>
<feature type="domain" description="Plastocyanin-like" evidence="5">
    <location>
        <begin position="38"/>
        <end position="141"/>
    </location>
</feature>
<evidence type="ECO:0000259" key="5">
    <source>
        <dbReference type="Pfam" id="PF07732"/>
    </source>
</evidence>
<keyword evidence="1" id="KW-0479">Metal-binding</keyword>
<dbReference type="InterPro" id="IPR011706">
    <property type="entry name" value="Cu-oxidase_C"/>
</dbReference>
<keyword evidence="2" id="KW-0560">Oxidoreductase</keyword>
<evidence type="ECO:0000313" key="6">
    <source>
        <dbReference type="EMBL" id="MEC0227148.1"/>
    </source>
</evidence>
<evidence type="ECO:0000256" key="2">
    <source>
        <dbReference type="ARBA" id="ARBA00023002"/>
    </source>
</evidence>
<accession>A0ABU6FZ21</accession>
<evidence type="ECO:0000259" key="4">
    <source>
        <dbReference type="Pfam" id="PF07731"/>
    </source>
</evidence>
<evidence type="ECO:0000256" key="3">
    <source>
        <dbReference type="ARBA" id="ARBA00023008"/>
    </source>
</evidence>